<dbReference type="InterPro" id="IPR015422">
    <property type="entry name" value="PyrdxlP-dep_Trfase_small"/>
</dbReference>
<sequence length="428" mass="45818">MSGFDRRGFLVGAGAAAALGIGAPAAASAVARPPKFTAANGEVDWRAVREQFRLDPSVVNFSAFFLTSHPRVLREAIEHLGAQLDANPMDVYGLELPDGPTGYERVRTALAGFLGGAPDEFALTHNTTTGLGFVYNGLKVKPGQEFLLTEQDHVAHVGSAVLAGEKHGVTTRMGKLYENSANATVDEIASRLRAEIRPETRAVGVTWVQSTTGVRMPVAELAAVVAEANSGRAEEDRCLLVVDAVQGLAAVDADLPSLGADFVVAGTHKWFLGPRGTGLIWSPRDAWPHVRPTIVPVFREDTIANLTPGTFIQFDHLFAMPVAVDFHQRIGRAAAAERITQLSQQLKDGLRGVEKVVLHTPQDPAMSAGITCFEVEGVDAERVVQHLADRGLRISTAPGLRPYPRIGTSIVHFPEEVDRAVAALNEIA</sequence>
<dbReference type="GO" id="GO:0008483">
    <property type="term" value="F:transaminase activity"/>
    <property type="evidence" value="ECO:0007669"/>
    <property type="project" value="UniProtKB-KW"/>
</dbReference>
<accession>A0A5M7BTT4</accession>
<evidence type="ECO:0000259" key="2">
    <source>
        <dbReference type="Pfam" id="PF00266"/>
    </source>
</evidence>
<organism evidence="3 4">
    <name type="scientific">Saccharopolyspora hirsuta</name>
    <dbReference type="NCBI Taxonomy" id="1837"/>
    <lineage>
        <taxon>Bacteria</taxon>
        <taxon>Bacillati</taxon>
        <taxon>Actinomycetota</taxon>
        <taxon>Actinomycetes</taxon>
        <taxon>Pseudonocardiales</taxon>
        <taxon>Pseudonocardiaceae</taxon>
        <taxon>Saccharopolyspora</taxon>
    </lineage>
</organism>
<dbReference type="InterPro" id="IPR006311">
    <property type="entry name" value="TAT_signal"/>
</dbReference>
<dbReference type="InterPro" id="IPR015421">
    <property type="entry name" value="PyrdxlP-dep_Trfase_major"/>
</dbReference>
<feature type="domain" description="Aminotransferase class V" evidence="2">
    <location>
        <begin position="101"/>
        <end position="396"/>
    </location>
</feature>
<dbReference type="Proteomes" id="UP000323946">
    <property type="component" value="Unassembled WGS sequence"/>
</dbReference>
<dbReference type="PROSITE" id="PS51318">
    <property type="entry name" value="TAT"/>
    <property type="match status" value="1"/>
</dbReference>
<dbReference type="Gene3D" id="3.40.640.10">
    <property type="entry name" value="Type I PLP-dependent aspartate aminotransferase-like (Major domain)"/>
    <property type="match status" value="1"/>
</dbReference>
<reference evidence="3 4" key="1">
    <citation type="submission" date="2019-09" db="EMBL/GenBank/DDBJ databases">
        <title>Draft genome sequence of the thermophilic Saccharopolyspora hirsuta VKM Ac-666T.</title>
        <authorList>
            <person name="Lobastova T.G."/>
            <person name="Fokina V."/>
            <person name="Bragin E.Y."/>
            <person name="Shtratnikova V.Y."/>
            <person name="Starodumova I.P."/>
            <person name="Tarlachkov S.V."/>
            <person name="Donova M.V."/>
        </authorList>
    </citation>
    <scope>NUCLEOTIDE SEQUENCE [LARGE SCALE GENOMIC DNA]</scope>
    <source>
        <strain evidence="3 4">VKM Ac-666</strain>
    </source>
</reference>
<evidence type="ECO:0000313" key="3">
    <source>
        <dbReference type="EMBL" id="KAA5830621.1"/>
    </source>
</evidence>
<keyword evidence="3" id="KW-0032">Aminotransferase</keyword>
<proteinExistence type="predicted"/>
<name>A0A5M7BTT4_SACHI</name>
<protein>
    <submittedName>
        <fullName evidence="3">Aminotransferase class V-fold PLP-dependent enzyme</fullName>
    </submittedName>
</protein>
<dbReference type="Pfam" id="PF00266">
    <property type="entry name" value="Aminotran_5"/>
    <property type="match status" value="1"/>
</dbReference>
<dbReference type="Gene3D" id="3.90.1150.10">
    <property type="entry name" value="Aspartate Aminotransferase, domain 1"/>
    <property type="match status" value="1"/>
</dbReference>
<dbReference type="InterPro" id="IPR015424">
    <property type="entry name" value="PyrdxlP-dep_Trfase"/>
</dbReference>
<dbReference type="InterPro" id="IPR000192">
    <property type="entry name" value="Aminotrans_V_dom"/>
</dbReference>
<dbReference type="EMBL" id="VWPH01000010">
    <property type="protein sequence ID" value="KAA5830621.1"/>
    <property type="molecule type" value="Genomic_DNA"/>
</dbReference>
<dbReference type="AlphaFoldDB" id="A0A5M7BTT4"/>
<evidence type="ECO:0000313" key="4">
    <source>
        <dbReference type="Proteomes" id="UP000323946"/>
    </source>
</evidence>
<gene>
    <name evidence="3" type="ORF">F1721_22460</name>
</gene>
<keyword evidence="4" id="KW-1185">Reference proteome</keyword>
<dbReference type="PANTHER" id="PTHR43092:SF6">
    <property type="entry name" value="BLR1280 PROTEIN"/>
    <property type="match status" value="1"/>
</dbReference>
<dbReference type="PANTHER" id="PTHR43092">
    <property type="entry name" value="L-CYSTEINE DESULFHYDRASE"/>
    <property type="match status" value="1"/>
</dbReference>
<keyword evidence="1" id="KW-0663">Pyridoxal phosphate</keyword>
<dbReference type="OrthoDB" id="250246at2"/>
<keyword evidence="3" id="KW-0808">Transferase</keyword>
<dbReference type="SUPFAM" id="SSF53383">
    <property type="entry name" value="PLP-dependent transferases"/>
    <property type="match status" value="1"/>
</dbReference>
<evidence type="ECO:0000256" key="1">
    <source>
        <dbReference type="ARBA" id="ARBA00022898"/>
    </source>
</evidence>
<comment type="caution">
    <text evidence="3">The sequence shown here is derived from an EMBL/GenBank/DDBJ whole genome shotgun (WGS) entry which is preliminary data.</text>
</comment>